<keyword evidence="2" id="KW-1185">Reference proteome</keyword>
<organism evidence="1 2">
    <name type="scientific">Ephemerocybe angulata</name>
    <dbReference type="NCBI Taxonomy" id="980116"/>
    <lineage>
        <taxon>Eukaryota</taxon>
        <taxon>Fungi</taxon>
        <taxon>Dikarya</taxon>
        <taxon>Basidiomycota</taxon>
        <taxon>Agaricomycotina</taxon>
        <taxon>Agaricomycetes</taxon>
        <taxon>Agaricomycetidae</taxon>
        <taxon>Agaricales</taxon>
        <taxon>Agaricineae</taxon>
        <taxon>Psathyrellaceae</taxon>
        <taxon>Ephemerocybe</taxon>
    </lineage>
</organism>
<accession>A0A8H6HIW0</accession>
<evidence type="ECO:0000313" key="2">
    <source>
        <dbReference type="Proteomes" id="UP000521943"/>
    </source>
</evidence>
<comment type="caution">
    <text evidence="1">The sequence shown here is derived from an EMBL/GenBank/DDBJ whole genome shotgun (WGS) entry which is preliminary data.</text>
</comment>
<dbReference type="AlphaFoldDB" id="A0A8H6HIW0"/>
<evidence type="ECO:0000313" key="1">
    <source>
        <dbReference type="EMBL" id="KAF6746618.1"/>
    </source>
</evidence>
<gene>
    <name evidence="1" type="ORF">DFP72DRAFT_855155</name>
</gene>
<proteinExistence type="predicted"/>
<dbReference type="Proteomes" id="UP000521943">
    <property type="component" value="Unassembled WGS sequence"/>
</dbReference>
<dbReference type="EMBL" id="JACGCI010000090">
    <property type="protein sequence ID" value="KAF6746618.1"/>
    <property type="molecule type" value="Genomic_DNA"/>
</dbReference>
<sequence length="109" mass="12052">MARVRHGRSSRISSDGIPIRRKRETCSAGGTTELCPFTSKPPRLLCLSEHALVMQCECVAKGYIHAVSVGVPSKARECQSSSPLSWDWSTNGYWECVEGTCPLLVRVRE</sequence>
<protein>
    <submittedName>
        <fullName evidence="1">Uncharacterized protein</fullName>
    </submittedName>
</protein>
<name>A0A8H6HIW0_9AGAR</name>
<reference evidence="1 2" key="1">
    <citation type="submission" date="2020-07" db="EMBL/GenBank/DDBJ databases">
        <title>Comparative genomics of pyrophilous fungi reveals a link between fire events and developmental genes.</title>
        <authorList>
            <consortium name="DOE Joint Genome Institute"/>
            <person name="Steindorff A.S."/>
            <person name="Carver A."/>
            <person name="Calhoun S."/>
            <person name="Stillman K."/>
            <person name="Liu H."/>
            <person name="Lipzen A."/>
            <person name="Pangilinan J."/>
            <person name="Labutti K."/>
            <person name="Bruns T.D."/>
            <person name="Grigoriev I.V."/>
        </authorList>
    </citation>
    <scope>NUCLEOTIDE SEQUENCE [LARGE SCALE GENOMIC DNA]</scope>
    <source>
        <strain evidence="1 2">CBS 144469</strain>
    </source>
</reference>